<dbReference type="Gene3D" id="1.20.1070.10">
    <property type="entry name" value="Rhodopsin 7-helix transmembrane proteins"/>
    <property type="match status" value="1"/>
</dbReference>
<feature type="transmembrane region" description="Helical" evidence="1">
    <location>
        <begin position="41"/>
        <end position="66"/>
    </location>
</feature>
<name>A0A7R9GSI0_TIMCR</name>
<feature type="transmembrane region" description="Helical" evidence="1">
    <location>
        <begin position="571"/>
        <end position="592"/>
    </location>
</feature>
<protein>
    <recommendedName>
        <fullName evidence="3">G-protein coupled receptors family 1 profile domain-containing protein</fullName>
    </recommendedName>
</protein>
<keyword evidence="1" id="KW-0812">Transmembrane</keyword>
<organism evidence="2">
    <name type="scientific">Timema cristinae</name>
    <name type="common">Walking stick</name>
    <dbReference type="NCBI Taxonomy" id="61476"/>
    <lineage>
        <taxon>Eukaryota</taxon>
        <taxon>Metazoa</taxon>
        <taxon>Ecdysozoa</taxon>
        <taxon>Arthropoda</taxon>
        <taxon>Hexapoda</taxon>
        <taxon>Insecta</taxon>
        <taxon>Pterygota</taxon>
        <taxon>Neoptera</taxon>
        <taxon>Polyneoptera</taxon>
        <taxon>Phasmatodea</taxon>
        <taxon>Timematodea</taxon>
        <taxon>Timematoidea</taxon>
        <taxon>Timematidae</taxon>
        <taxon>Timema</taxon>
    </lineage>
</organism>
<gene>
    <name evidence="2" type="ORF">TCEB3V08_LOCUS2441</name>
</gene>
<sequence length="738" mass="83006">MKTDLMTWVATAIGCPLAIVSVCWTLIIYHYHRRQWHSTDFLLATIVVQGIIKQVATFFYTLLTLLQPIEYEQTLCSTLTWIMNSIHVLQAGTLATFILTRLLAIKFPQKYVHAVRRTHLIYHIVSLSILASCIGVAAILAEKKPPVNLFQNLNATFPFLDDKGRRAHCAFLPHELEERYAILSIVIHSFLILSSIVILLLACFSWCVYNKSRDDTSYKQRQLLLTSSSDLSAMSDLSLGSTAQNMGLISSRKENGGSVISITRLLNTENGGVPASRGRNDTLIHELPRHSTSFTNHNNAYNDQRKCSRHDHTYSGNSNVFHPSFSSSNSNPFMLHSTSLHRYKNTSVNNDNHPTNGSNYDEIYDQTYLRSGNYTNGDSCRWTTESSYMSTSTSSTNSRAPCLIRPVHTEGNANVGPSEEPRLAIAVSVLVLCYIFNHIPSLRRTRRSWYLMYSVINHESAISLRFVLRHPVTGRSGGGWWGVGTIVRYTVSEIVNRKPGNGNVPMINVIVNPLIVVTCANPVVQTYEYSIGQLEHCWLSSSEHQGVAQFVSCFGRLFILAFVVSRLDLHVVLLQAYIPALSIVATFLPSLVPLSWPLTLLYLWGGLAEESLLPVILAIFDNNFSGWVASVYSRDHKIFADIAAHNQACRIYSPLMSLFTTPLPKITNNVSCKVLMGNFGYSALLSWTLNHLIINTPPNKNMQSFRLQMVPYSQQWMEGTRSFINTEQEKVQEHQFPT</sequence>
<evidence type="ECO:0008006" key="3">
    <source>
        <dbReference type="Google" id="ProtNLM"/>
    </source>
</evidence>
<feature type="transmembrane region" description="Helical" evidence="1">
    <location>
        <begin position="6"/>
        <end position="29"/>
    </location>
</feature>
<feature type="transmembrane region" description="Helical" evidence="1">
    <location>
        <begin position="180"/>
        <end position="209"/>
    </location>
</feature>
<feature type="transmembrane region" description="Helical" evidence="1">
    <location>
        <begin position="546"/>
        <end position="564"/>
    </location>
</feature>
<proteinExistence type="predicted"/>
<reference evidence="2" key="1">
    <citation type="submission" date="2020-11" db="EMBL/GenBank/DDBJ databases">
        <authorList>
            <person name="Tran Van P."/>
        </authorList>
    </citation>
    <scope>NUCLEOTIDE SEQUENCE</scope>
</reference>
<dbReference type="PROSITE" id="PS51257">
    <property type="entry name" value="PROKAR_LIPOPROTEIN"/>
    <property type="match status" value="1"/>
</dbReference>
<keyword evidence="1" id="KW-0472">Membrane</keyword>
<evidence type="ECO:0000313" key="2">
    <source>
        <dbReference type="EMBL" id="CAD7394517.1"/>
    </source>
</evidence>
<feature type="transmembrane region" description="Helical" evidence="1">
    <location>
        <begin position="78"/>
        <end position="99"/>
    </location>
</feature>
<feature type="transmembrane region" description="Helical" evidence="1">
    <location>
        <begin position="120"/>
        <end position="141"/>
    </location>
</feature>
<accession>A0A7R9GSI0</accession>
<dbReference type="EMBL" id="OC316989">
    <property type="protein sequence ID" value="CAD7394517.1"/>
    <property type="molecule type" value="Genomic_DNA"/>
</dbReference>
<keyword evidence="1" id="KW-1133">Transmembrane helix</keyword>
<evidence type="ECO:0000256" key="1">
    <source>
        <dbReference type="SAM" id="Phobius"/>
    </source>
</evidence>
<dbReference type="AlphaFoldDB" id="A0A7R9GSI0"/>